<dbReference type="PANTHER" id="PTHR13538:SF4">
    <property type="entry name" value="N-ALPHA-ACETYLTRANSFERASE 80"/>
    <property type="match status" value="1"/>
</dbReference>
<reference evidence="3" key="1">
    <citation type="journal article" date="2019" name="Int. J. Syst. Evol. Microbiol.">
        <title>The Global Catalogue of Microorganisms (GCM) 10K type strain sequencing project: providing services to taxonomists for standard genome sequencing and annotation.</title>
        <authorList>
            <consortium name="The Broad Institute Genomics Platform"/>
            <consortium name="The Broad Institute Genome Sequencing Center for Infectious Disease"/>
            <person name="Wu L."/>
            <person name="Ma J."/>
        </authorList>
    </citation>
    <scope>NUCLEOTIDE SEQUENCE [LARGE SCALE GENOMIC DNA]</scope>
    <source>
        <strain evidence="3">JCM 12165</strain>
    </source>
</reference>
<dbReference type="PANTHER" id="PTHR13538">
    <property type="entry name" value="N-ACETYLTRANSFERASE 6"/>
    <property type="match status" value="1"/>
</dbReference>
<feature type="domain" description="N-acetyltransferase" evidence="1">
    <location>
        <begin position="2"/>
        <end position="143"/>
    </location>
</feature>
<dbReference type="InterPro" id="IPR016181">
    <property type="entry name" value="Acyl_CoA_acyltransferase"/>
</dbReference>
<dbReference type="CDD" id="cd04301">
    <property type="entry name" value="NAT_SF"/>
    <property type="match status" value="1"/>
</dbReference>
<keyword evidence="3" id="KW-1185">Reference proteome</keyword>
<sequence>MITVKLAVSDEELADTRLIRHSVFVVEQGVPSEREIDEHEEASIHFILYEDHKPAGAGRLRPVTEGVKVERVCVLRHLRGKGLGAAIMKEMEKTAAEKSYGKLLLHSQTHAQSFYEQLGYKTVSAEPFMDAGIPHVKMEKTVVK</sequence>
<dbReference type="Gene3D" id="3.40.630.30">
    <property type="match status" value="1"/>
</dbReference>
<evidence type="ECO:0000313" key="2">
    <source>
        <dbReference type="EMBL" id="MFC4735439.1"/>
    </source>
</evidence>
<dbReference type="InterPro" id="IPR039840">
    <property type="entry name" value="NAA80"/>
</dbReference>
<dbReference type="Pfam" id="PF13673">
    <property type="entry name" value="Acetyltransf_10"/>
    <property type="match status" value="1"/>
</dbReference>
<name>A0ABV9NU03_9BACI</name>
<organism evidence="2 3">
    <name type="scientific">Bacillus daqingensis</name>
    <dbReference type="NCBI Taxonomy" id="872396"/>
    <lineage>
        <taxon>Bacteria</taxon>
        <taxon>Bacillati</taxon>
        <taxon>Bacillota</taxon>
        <taxon>Bacilli</taxon>
        <taxon>Bacillales</taxon>
        <taxon>Bacillaceae</taxon>
        <taxon>Bacillus</taxon>
    </lineage>
</organism>
<accession>A0ABV9NU03</accession>
<proteinExistence type="predicted"/>
<dbReference type="EMBL" id="JBHSGK010000003">
    <property type="protein sequence ID" value="MFC4735439.1"/>
    <property type="molecule type" value="Genomic_DNA"/>
</dbReference>
<dbReference type="SUPFAM" id="SSF55729">
    <property type="entry name" value="Acyl-CoA N-acyltransferases (Nat)"/>
    <property type="match status" value="1"/>
</dbReference>
<gene>
    <name evidence="2" type="ORF">ACFO4L_02465</name>
</gene>
<dbReference type="RefSeq" id="WP_377908063.1">
    <property type="nucleotide sequence ID" value="NZ_JBHSGK010000003.1"/>
</dbReference>
<comment type="caution">
    <text evidence="2">The sequence shown here is derived from an EMBL/GenBank/DDBJ whole genome shotgun (WGS) entry which is preliminary data.</text>
</comment>
<dbReference type="PROSITE" id="PS51186">
    <property type="entry name" value="GNAT"/>
    <property type="match status" value="1"/>
</dbReference>
<protein>
    <submittedName>
        <fullName evidence="2">GNAT family N-acetyltransferase</fullName>
    </submittedName>
</protein>
<evidence type="ECO:0000313" key="3">
    <source>
        <dbReference type="Proteomes" id="UP001595896"/>
    </source>
</evidence>
<dbReference type="Proteomes" id="UP001595896">
    <property type="component" value="Unassembled WGS sequence"/>
</dbReference>
<dbReference type="InterPro" id="IPR000182">
    <property type="entry name" value="GNAT_dom"/>
</dbReference>
<evidence type="ECO:0000259" key="1">
    <source>
        <dbReference type="PROSITE" id="PS51186"/>
    </source>
</evidence>